<proteinExistence type="predicted"/>
<feature type="zinc finger region" description="C3H1-type" evidence="5">
    <location>
        <begin position="322"/>
        <end position="350"/>
    </location>
</feature>
<keyword evidence="9" id="KW-1185">Reference proteome</keyword>
<evidence type="ECO:0000256" key="4">
    <source>
        <dbReference type="ARBA" id="ARBA00022833"/>
    </source>
</evidence>
<feature type="zinc finger region" description="C3H1-type" evidence="5">
    <location>
        <begin position="378"/>
        <end position="406"/>
    </location>
</feature>
<dbReference type="Proteomes" id="UP000813427">
    <property type="component" value="Unassembled WGS sequence"/>
</dbReference>
<reference evidence="8" key="1">
    <citation type="journal article" date="2021" name="Nat. Commun.">
        <title>Genetic determinants of endophytism in the Arabidopsis root mycobiome.</title>
        <authorList>
            <person name="Mesny F."/>
            <person name="Miyauchi S."/>
            <person name="Thiergart T."/>
            <person name="Pickel B."/>
            <person name="Atanasova L."/>
            <person name="Karlsson M."/>
            <person name="Huettel B."/>
            <person name="Barry K.W."/>
            <person name="Haridas S."/>
            <person name="Chen C."/>
            <person name="Bauer D."/>
            <person name="Andreopoulos W."/>
            <person name="Pangilinan J."/>
            <person name="LaButti K."/>
            <person name="Riley R."/>
            <person name="Lipzen A."/>
            <person name="Clum A."/>
            <person name="Drula E."/>
            <person name="Henrissat B."/>
            <person name="Kohler A."/>
            <person name="Grigoriev I.V."/>
            <person name="Martin F.M."/>
            <person name="Hacquard S."/>
        </authorList>
    </citation>
    <scope>NUCLEOTIDE SEQUENCE</scope>
    <source>
        <strain evidence="8">MPI-SDFR-AT-0068</strain>
    </source>
</reference>
<feature type="zinc finger region" description="C3H1-type" evidence="5">
    <location>
        <begin position="351"/>
        <end position="377"/>
    </location>
</feature>
<evidence type="ECO:0000256" key="3">
    <source>
        <dbReference type="ARBA" id="ARBA00022771"/>
    </source>
</evidence>
<evidence type="ECO:0000313" key="9">
    <source>
        <dbReference type="Proteomes" id="UP000813427"/>
    </source>
</evidence>
<feature type="domain" description="C3H1-type" evidence="7">
    <location>
        <begin position="322"/>
        <end position="350"/>
    </location>
</feature>
<keyword evidence="1 5" id="KW-0479">Metal-binding</keyword>
<dbReference type="AlphaFoldDB" id="A0A8K0S7V4"/>
<organism evidence="8 9">
    <name type="scientific">Fusarium tricinctum</name>
    <dbReference type="NCBI Taxonomy" id="61284"/>
    <lineage>
        <taxon>Eukaryota</taxon>
        <taxon>Fungi</taxon>
        <taxon>Dikarya</taxon>
        <taxon>Ascomycota</taxon>
        <taxon>Pezizomycotina</taxon>
        <taxon>Sordariomycetes</taxon>
        <taxon>Hypocreomycetidae</taxon>
        <taxon>Hypocreales</taxon>
        <taxon>Nectriaceae</taxon>
        <taxon>Fusarium</taxon>
        <taxon>Fusarium tricinctum species complex</taxon>
    </lineage>
</organism>
<dbReference type="OrthoDB" id="410307at2759"/>
<feature type="compositionally biased region" description="Acidic residues" evidence="6">
    <location>
        <begin position="447"/>
        <end position="460"/>
    </location>
</feature>
<evidence type="ECO:0000256" key="2">
    <source>
        <dbReference type="ARBA" id="ARBA00022737"/>
    </source>
</evidence>
<keyword evidence="3 5" id="KW-0863">Zinc-finger</keyword>
<feature type="region of interest" description="Disordered" evidence="6">
    <location>
        <begin position="1"/>
        <end position="100"/>
    </location>
</feature>
<dbReference type="PROSITE" id="PS50103">
    <property type="entry name" value="ZF_C3H1"/>
    <property type="match status" value="3"/>
</dbReference>
<feature type="compositionally biased region" description="Polar residues" evidence="6">
    <location>
        <begin position="71"/>
        <end position="88"/>
    </location>
</feature>
<dbReference type="GO" id="GO:0008270">
    <property type="term" value="F:zinc ion binding"/>
    <property type="evidence" value="ECO:0007669"/>
    <property type="project" value="UniProtKB-KW"/>
</dbReference>
<dbReference type="InterPro" id="IPR000571">
    <property type="entry name" value="Znf_CCCH"/>
</dbReference>
<feature type="domain" description="C3H1-type" evidence="7">
    <location>
        <begin position="378"/>
        <end position="406"/>
    </location>
</feature>
<protein>
    <recommendedName>
        <fullName evidence="7">C3H1-type domain-containing protein</fullName>
    </recommendedName>
</protein>
<dbReference type="EMBL" id="JAGPXF010000002">
    <property type="protein sequence ID" value="KAH7256933.1"/>
    <property type="molecule type" value="Genomic_DNA"/>
</dbReference>
<dbReference type="PANTHER" id="PTHR46156:SF1">
    <property type="entry name" value="ZINC FINGER CCCH DOMAIN-CONTAINING PROTEIN 3"/>
    <property type="match status" value="1"/>
</dbReference>
<feature type="region of interest" description="Disordered" evidence="6">
    <location>
        <begin position="437"/>
        <end position="460"/>
    </location>
</feature>
<evidence type="ECO:0000256" key="6">
    <source>
        <dbReference type="SAM" id="MobiDB-lite"/>
    </source>
</evidence>
<dbReference type="PANTHER" id="PTHR46156">
    <property type="entry name" value="CCCH ZINGC FINGER"/>
    <property type="match status" value="1"/>
</dbReference>
<dbReference type="SMART" id="SM00356">
    <property type="entry name" value="ZnF_C3H1"/>
    <property type="match status" value="4"/>
</dbReference>
<dbReference type="FunFam" id="4.10.1000.10:FF:000035">
    <property type="entry name" value="CCCH zinc finger protein, variant"/>
    <property type="match status" value="1"/>
</dbReference>
<comment type="caution">
    <text evidence="8">The sequence shown here is derived from an EMBL/GenBank/DDBJ whole genome shotgun (WGS) entry which is preliminary data.</text>
</comment>
<gene>
    <name evidence="8" type="ORF">BKA59DRAFT_468892</name>
</gene>
<dbReference type="SUPFAM" id="SSF90229">
    <property type="entry name" value="CCCH zinc finger"/>
    <property type="match status" value="1"/>
</dbReference>
<dbReference type="Gene3D" id="4.10.1000.10">
    <property type="entry name" value="Zinc finger, CCCH-type"/>
    <property type="match status" value="2"/>
</dbReference>
<keyword evidence="4 5" id="KW-0862">Zinc</keyword>
<name>A0A8K0S7V4_9HYPO</name>
<evidence type="ECO:0000256" key="1">
    <source>
        <dbReference type="ARBA" id="ARBA00022723"/>
    </source>
</evidence>
<keyword evidence="2" id="KW-0677">Repeat</keyword>
<dbReference type="GO" id="GO:0005634">
    <property type="term" value="C:nucleus"/>
    <property type="evidence" value="ECO:0007669"/>
    <property type="project" value="TreeGrafter"/>
</dbReference>
<feature type="compositionally biased region" description="Basic residues" evidence="6">
    <location>
        <begin position="55"/>
        <end position="70"/>
    </location>
</feature>
<accession>A0A8K0S7V4</accession>
<dbReference type="FunFam" id="4.10.1000.10:FF:000022">
    <property type="entry name" value="Zinc finger CCCH domain-containing protein 7"/>
    <property type="match status" value="1"/>
</dbReference>
<evidence type="ECO:0000313" key="8">
    <source>
        <dbReference type="EMBL" id="KAH7256933.1"/>
    </source>
</evidence>
<dbReference type="InterPro" id="IPR036855">
    <property type="entry name" value="Znf_CCCH_sf"/>
</dbReference>
<evidence type="ECO:0000259" key="7">
    <source>
        <dbReference type="PROSITE" id="PS50103"/>
    </source>
</evidence>
<sequence>MSEEERELLARISQVAGQINRHKSQQSGPRPIANHHPAHHRQNSYRHASSPYPPRHNRIGRPPATHHHRTLNLNGENSTTSRSASSGAETPPGWISRTDRHRQLINANVYEKDTQNRAKAIEETRQRKLNGHRYREKAKFNEFLKHQTAASSAQTNPAGRNELTIEGVQFRVMDGGKKLVKIPGAYKLKGSTTACALPVADAPNSSSRTPKTAIVAGVKFYRTKTGNLVANRFVNDQRYVTPMSGTKLLTGPRRSGAVKKINELCKIFSTTGNFSFQDWSWSWGDPHLHHLHRPSGHGTKLTSTFQIGSCTKGPRCRFIHNPDKVALCKDILKDGQCVNGESCDLSHDMTPERTPNCLHFAKGHCAKADCPYTHSQASPAAPVCRSFGFNGYCEKGADCTERHVFECPDFSNTGLCKVKGCKLPHRERASVLRNKTKADGEPLGDISSEDEAADSDDVDSDEVAEFIDADSDLSDFEEHKDFLSI</sequence>
<feature type="domain" description="C3H1-type" evidence="7">
    <location>
        <begin position="351"/>
        <end position="377"/>
    </location>
</feature>
<evidence type="ECO:0000256" key="5">
    <source>
        <dbReference type="PROSITE-ProRule" id="PRU00723"/>
    </source>
</evidence>